<dbReference type="STRING" id="1121013.GCA_000426365_00029"/>
<dbReference type="GO" id="GO:0006457">
    <property type="term" value="P:protein folding"/>
    <property type="evidence" value="ECO:0007669"/>
    <property type="project" value="InterPro"/>
</dbReference>
<keyword evidence="6 14" id="KW-0812">Transmembrane</keyword>
<evidence type="ECO:0000256" key="12">
    <source>
        <dbReference type="ARBA" id="ARBA00023186"/>
    </source>
</evidence>
<dbReference type="Proteomes" id="UP000029391">
    <property type="component" value="Unassembled WGS sequence"/>
</dbReference>
<protein>
    <recommendedName>
        <fullName evidence="14">Disulfide bond formation protein B</fullName>
    </recommendedName>
    <alternativeName>
        <fullName evidence="14">Disulfide oxidoreductase</fullName>
    </alternativeName>
</protein>
<accession>A0A091BZ14</accession>
<comment type="subcellular location">
    <subcellularLocation>
        <location evidence="1">Cell inner membrane</location>
        <topology evidence="1">Multi-pass membrane protein</topology>
    </subcellularLocation>
    <subcellularLocation>
        <location evidence="14">Cell membrane</location>
        <topology evidence="14">Multi-pass membrane protein</topology>
    </subcellularLocation>
</comment>
<comment type="function">
    <text evidence="14">Required for disulfide bond formation in some periplasmic proteins. Acts by oxidizing the DsbA protein.</text>
</comment>
<evidence type="ECO:0000256" key="6">
    <source>
        <dbReference type="ARBA" id="ARBA00022692"/>
    </source>
</evidence>
<feature type="transmembrane region" description="Helical" evidence="15">
    <location>
        <begin position="44"/>
        <end position="62"/>
    </location>
</feature>
<name>A0A091BZ14_9GAMM</name>
<evidence type="ECO:0000256" key="9">
    <source>
        <dbReference type="ARBA" id="ARBA00023002"/>
    </source>
</evidence>
<keyword evidence="7 14" id="KW-0249">Electron transport</keyword>
<keyword evidence="8 14" id="KW-1133">Transmembrane helix</keyword>
<evidence type="ECO:0000256" key="1">
    <source>
        <dbReference type="ARBA" id="ARBA00004429"/>
    </source>
</evidence>
<evidence type="ECO:0000256" key="3">
    <source>
        <dbReference type="ARBA" id="ARBA00022448"/>
    </source>
</evidence>
<evidence type="ECO:0000256" key="7">
    <source>
        <dbReference type="ARBA" id="ARBA00022982"/>
    </source>
</evidence>
<evidence type="ECO:0000256" key="10">
    <source>
        <dbReference type="ARBA" id="ARBA00023136"/>
    </source>
</evidence>
<organism evidence="16 17">
    <name type="scientific">Arenimonas composti TR7-09 = DSM 18010</name>
    <dbReference type="NCBI Taxonomy" id="1121013"/>
    <lineage>
        <taxon>Bacteria</taxon>
        <taxon>Pseudomonadati</taxon>
        <taxon>Pseudomonadota</taxon>
        <taxon>Gammaproteobacteria</taxon>
        <taxon>Lysobacterales</taxon>
        <taxon>Lysobacteraceae</taxon>
        <taxon>Arenimonas</taxon>
    </lineage>
</organism>
<keyword evidence="9 14" id="KW-0560">Oxidoreductase</keyword>
<evidence type="ECO:0000313" key="16">
    <source>
        <dbReference type="EMBL" id="KFN49610.1"/>
    </source>
</evidence>
<dbReference type="InterPro" id="IPR003752">
    <property type="entry name" value="DiS_bond_form_DsbB/BdbC"/>
</dbReference>
<feature type="topological domain" description="Cytoplasmic" evidence="14">
    <location>
        <begin position="167"/>
        <end position="171"/>
    </location>
</feature>
<reference evidence="16 17" key="1">
    <citation type="submission" date="2013-09" db="EMBL/GenBank/DDBJ databases">
        <title>Genome sequencing of Arenimonas composti.</title>
        <authorList>
            <person name="Chen F."/>
            <person name="Wang G."/>
        </authorList>
    </citation>
    <scope>NUCLEOTIDE SEQUENCE [LARGE SCALE GENOMIC DNA]</scope>
    <source>
        <strain evidence="16 17">TR7-09</strain>
    </source>
</reference>
<feature type="transmembrane region" description="Helical" evidence="15">
    <location>
        <begin position="145"/>
        <end position="165"/>
    </location>
</feature>
<dbReference type="InterPro" id="IPR022920">
    <property type="entry name" value="Disulphide_bond_form_DsbB"/>
</dbReference>
<evidence type="ECO:0000256" key="2">
    <source>
        <dbReference type="ARBA" id="ARBA00008823"/>
    </source>
</evidence>
<proteinExistence type="inferred from homology"/>
<dbReference type="InterPro" id="IPR050183">
    <property type="entry name" value="DsbB"/>
</dbReference>
<dbReference type="GO" id="GO:0009055">
    <property type="term" value="F:electron transfer activity"/>
    <property type="evidence" value="ECO:0007669"/>
    <property type="project" value="UniProtKB-UniRule"/>
</dbReference>
<dbReference type="Gene3D" id="1.20.1550.10">
    <property type="entry name" value="DsbB-like"/>
    <property type="match status" value="1"/>
</dbReference>
<dbReference type="RefSeq" id="WP_026815623.1">
    <property type="nucleotide sequence ID" value="NZ_AUFF01000001.1"/>
</dbReference>
<keyword evidence="11 14" id="KW-1015">Disulfide bond</keyword>
<evidence type="ECO:0000313" key="17">
    <source>
        <dbReference type="Proteomes" id="UP000029391"/>
    </source>
</evidence>
<keyword evidence="13 14" id="KW-0676">Redox-active center</keyword>
<feature type="topological domain" description="Cytoplasmic" evidence="14">
    <location>
        <begin position="1"/>
        <end position="13"/>
    </location>
</feature>
<feature type="transmembrane region" description="Helical" evidence="15">
    <location>
        <begin position="74"/>
        <end position="94"/>
    </location>
</feature>
<dbReference type="PANTHER" id="PTHR36570:SF3">
    <property type="entry name" value="DISULFIDE BOND FORMATION PROTEIN B"/>
    <property type="match status" value="1"/>
</dbReference>
<keyword evidence="3 14" id="KW-0813">Transport</keyword>
<evidence type="ECO:0000256" key="4">
    <source>
        <dbReference type="ARBA" id="ARBA00022475"/>
    </source>
</evidence>
<dbReference type="InterPro" id="IPR023380">
    <property type="entry name" value="DsbB-like_sf"/>
</dbReference>
<keyword evidence="12 14" id="KW-0143">Chaperone</keyword>
<evidence type="ECO:0000256" key="13">
    <source>
        <dbReference type="ARBA" id="ARBA00023284"/>
    </source>
</evidence>
<comment type="caution">
    <text evidence="14">Lacks conserved residue(s) required for the propagation of feature annotation.</text>
</comment>
<keyword evidence="5" id="KW-0997">Cell inner membrane</keyword>
<sequence length="171" mass="18635">MKANPFAWSFRLQFLLGAVLSWGMIGIALYIEHGMLMLPCPLCMLQRLAFAVLGGVFLLGALHGPKGAVGRRVYGLLALVPAGFGGYTAGRHVWIQSLPPSEVPQCTNMSLDFMVDAFGPLKALQTALQGSGECAKVDAVFGLSIPWWALIWFVLLGVWALFAAFRVRRVR</sequence>
<comment type="caution">
    <text evidence="16">The sequence shown here is derived from an EMBL/GenBank/DDBJ whole genome shotgun (WGS) entry which is preliminary data.</text>
</comment>
<dbReference type="GO" id="GO:0005886">
    <property type="term" value="C:plasma membrane"/>
    <property type="evidence" value="ECO:0007669"/>
    <property type="project" value="UniProtKB-SubCell"/>
</dbReference>
<dbReference type="Pfam" id="PF02600">
    <property type="entry name" value="DsbB"/>
    <property type="match status" value="1"/>
</dbReference>
<dbReference type="OrthoDB" id="3711263at2"/>
<dbReference type="HAMAP" id="MF_00286">
    <property type="entry name" value="DsbB"/>
    <property type="match status" value="1"/>
</dbReference>
<evidence type="ECO:0000256" key="8">
    <source>
        <dbReference type="ARBA" id="ARBA00022989"/>
    </source>
</evidence>
<keyword evidence="10 14" id="KW-0472">Membrane</keyword>
<dbReference type="SUPFAM" id="SSF158442">
    <property type="entry name" value="DsbB-like"/>
    <property type="match status" value="1"/>
</dbReference>
<dbReference type="PANTHER" id="PTHR36570">
    <property type="entry name" value="DISULFIDE BOND FORMATION PROTEIN B"/>
    <property type="match status" value="1"/>
</dbReference>
<evidence type="ECO:0000256" key="5">
    <source>
        <dbReference type="ARBA" id="ARBA00022519"/>
    </source>
</evidence>
<feature type="transmembrane region" description="Helical" evidence="15">
    <location>
        <begin position="12"/>
        <end position="32"/>
    </location>
</feature>
<dbReference type="AlphaFoldDB" id="A0A091BZ14"/>
<comment type="similarity">
    <text evidence="2 14">Belongs to the DsbB family.</text>
</comment>
<feature type="topological domain" description="Periplasmic" evidence="14">
    <location>
        <begin position="31"/>
        <end position="48"/>
    </location>
</feature>
<evidence type="ECO:0000256" key="15">
    <source>
        <dbReference type="SAM" id="Phobius"/>
    </source>
</evidence>
<dbReference type="EMBL" id="AWXU01000031">
    <property type="protein sequence ID" value="KFN49610.1"/>
    <property type="molecule type" value="Genomic_DNA"/>
</dbReference>
<dbReference type="eggNOG" id="COG1495">
    <property type="taxonomic scope" value="Bacteria"/>
</dbReference>
<evidence type="ECO:0000256" key="11">
    <source>
        <dbReference type="ARBA" id="ARBA00023157"/>
    </source>
</evidence>
<feature type="disulfide bond" description="Redox-active" evidence="14">
    <location>
        <begin position="40"/>
        <end position="43"/>
    </location>
</feature>
<gene>
    <name evidence="14" type="primary">dsbB</name>
    <name evidence="16" type="ORF">P873_10015</name>
</gene>
<keyword evidence="4 14" id="KW-1003">Cell membrane</keyword>
<keyword evidence="17" id="KW-1185">Reference proteome</keyword>
<evidence type="ECO:0000256" key="14">
    <source>
        <dbReference type="HAMAP-Rule" id="MF_00286"/>
    </source>
</evidence>
<dbReference type="GO" id="GO:0015035">
    <property type="term" value="F:protein-disulfide reductase activity"/>
    <property type="evidence" value="ECO:0007669"/>
    <property type="project" value="UniProtKB-UniRule"/>
</dbReference>